<dbReference type="Gene3D" id="3.90.780.10">
    <property type="entry name" value="5'-Nucleotidase, C-terminal domain"/>
    <property type="match status" value="1"/>
</dbReference>
<feature type="signal peptide" evidence="5">
    <location>
        <begin position="1"/>
        <end position="44"/>
    </location>
</feature>
<reference evidence="9 10" key="1">
    <citation type="submission" date="2018-03" db="EMBL/GenBank/DDBJ databases">
        <title>The uncultured portion of the human microbiome is neutrally assembled.</title>
        <authorList>
            <person name="Jeraldo P."/>
            <person name="Boardman L."/>
            <person name="White B.A."/>
            <person name="Nelson H."/>
            <person name="Goldenfeld N."/>
            <person name="Chia N."/>
        </authorList>
    </citation>
    <scope>NUCLEOTIDE SEQUENCE [LARGE SCALE GENOMIC DNA]</scope>
    <source>
        <strain evidence="9">CIM:MAG 903</strain>
    </source>
</reference>
<dbReference type="Pfam" id="PF00149">
    <property type="entry name" value="Metallophos"/>
    <property type="match status" value="1"/>
</dbReference>
<evidence type="ECO:0000256" key="6">
    <source>
        <dbReference type="SAM" id="MobiDB-lite"/>
    </source>
</evidence>
<dbReference type="CDD" id="cd00845">
    <property type="entry name" value="MPP_UshA_N_like"/>
    <property type="match status" value="1"/>
</dbReference>
<dbReference type="InterPro" id="IPR029052">
    <property type="entry name" value="Metallo-depent_PP-like"/>
</dbReference>
<dbReference type="PRINTS" id="PR01607">
    <property type="entry name" value="APYRASEFAMLY"/>
</dbReference>
<evidence type="ECO:0000259" key="8">
    <source>
        <dbReference type="PROSITE" id="PS50847"/>
    </source>
</evidence>
<dbReference type="InterPro" id="IPR006179">
    <property type="entry name" value="5_nucleotidase/apyrase"/>
</dbReference>
<feature type="compositionally biased region" description="Basic and acidic residues" evidence="6">
    <location>
        <begin position="548"/>
        <end position="558"/>
    </location>
</feature>
<evidence type="ECO:0000256" key="2">
    <source>
        <dbReference type="ARBA" id="ARBA00022525"/>
    </source>
</evidence>
<evidence type="ECO:0000256" key="5">
    <source>
        <dbReference type="RuleBase" id="RU362119"/>
    </source>
</evidence>
<dbReference type="GO" id="GO:0009166">
    <property type="term" value="P:nucleotide catabolic process"/>
    <property type="evidence" value="ECO:0007669"/>
    <property type="project" value="InterPro"/>
</dbReference>
<dbReference type="OrthoDB" id="9800780at2"/>
<evidence type="ECO:0000256" key="4">
    <source>
        <dbReference type="ARBA" id="ARBA00023088"/>
    </source>
</evidence>
<dbReference type="EMBL" id="QAMZ01000058">
    <property type="protein sequence ID" value="PWL51267.1"/>
    <property type="molecule type" value="Genomic_DNA"/>
</dbReference>
<evidence type="ECO:0000256" key="7">
    <source>
        <dbReference type="SAM" id="Phobius"/>
    </source>
</evidence>
<feature type="region of interest" description="Disordered" evidence="6">
    <location>
        <begin position="541"/>
        <end position="562"/>
    </location>
</feature>
<feature type="transmembrane region" description="Helical" evidence="7">
    <location>
        <begin position="570"/>
        <end position="587"/>
    </location>
</feature>
<keyword evidence="5" id="KW-0547">Nucleotide-binding</keyword>
<dbReference type="SUPFAM" id="SSF56300">
    <property type="entry name" value="Metallo-dependent phosphatases"/>
    <property type="match status" value="1"/>
</dbReference>
<dbReference type="InterPro" id="IPR008334">
    <property type="entry name" value="5'-Nucleotdase_C"/>
</dbReference>
<dbReference type="Pfam" id="PF00746">
    <property type="entry name" value="Gram_pos_anchor"/>
    <property type="match status" value="1"/>
</dbReference>
<evidence type="ECO:0000313" key="9">
    <source>
        <dbReference type="EMBL" id="PWL51267.1"/>
    </source>
</evidence>
<dbReference type="GO" id="GO:0000166">
    <property type="term" value="F:nucleotide binding"/>
    <property type="evidence" value="ECO:0007669"/>
    <property type="project" value="UniProtKB-KW"/>
</dbReference>
<accession>A0A316LYB6</accession>
<keyword evidence="4" id="KW-0572">Peptidoglycan-anchor</keyword>
<dbReference type="NCBIfam" id="TIGR01167">
    <property type="entry name" value="LPXTG_anchor"/>
    <property type="match status" value="1"/>
</dbReference>
<dbReference type="Proteomes" id="UP000246114">
    <property type="component" value="Unassembled WGS sequence"/>
</dbReference>
<dbReference type="PANTHER" id="PTHR11575:SF24">
    <property type="entry name" value="5'-NUCLEOTIDASE"/>
    <property type="match status" value="1"/>
</dbReference>
<keyword evidence="7" id="KW-1133">Transmembrane helix</keyword>
<keyword evidence="2" id="KW-0964">Secreted</keyword>
<dbReference type="GO" id="GO:0016787">
    <property type="term" value="F:hydrolase activity"/>
    <property type="evidence" value="ECO:0007669"/>
    <property type="project" value="UniProtKB-KW"/>
</dbReference>
<dbReference type="PANTHER" id="PTHR11575">
    <property type="entry name" value="5'-NUCLEOTIDASE-RELATED"/>
    <property type="match status" value="1"/>
</dbReference>
<comment type="similarity">
    <text evidence="5">Belongs to the 5'-nucleotidase family.</text>
</comment>
<dbReference type="AlphaFoldDB" id="A0A316LYB6"/>
<feature type="chain" id="PRO_5016188971" description="Gram-positive cocci surface proteins LPxTG domain-containing protein" evidence="5">
    <location>
        <begin position="45"/>
        <end position="595"/>
    </location>
</feature>
<dbReference type="PROSITE" id="PS50847">
    <property type="entry name" value="GRAM_POS_ANCHORING"/>
    <property type="match status" value="1"/>
</dbReference>
<keyword evidence="7" id="KW-0812">Transmembrane</keyword>
<feature type="domain" description="Gram-positive cocci surface proteins LPxTG" evidence="8">
    <location>
        <begin position="559"/>
        <end position="595"/>
    </location>
</feature>
<keyword evidence="3 5" id="KW-0732">Signal</keyword>
<proteinExistence type="inferred from homology"/>
<organism evidence="9 10">
    <name type="scientific">Clostridium cadaveris</name>
    <dbReference type="NCBI Taxonomy" id="1529"/>
    <lineage>
        <taxon>Bacteria</taxon>
        <taxon>Bacillati</taxon>
        <taxon>Bacillota</taxon>
        <taxon>Clostridia</taxon>
        <taxon>Eubacteriales</taxon>
        <taxon>Clostridiaceae</taxon>
        <taxon>Clostridium</taxon>
    </lineage>
</organism>
<dbReference type="InterPro" id="IPR036907">
    <property type="entry name" value="5'-Nucleotdase_C_sf"/>
</dbReference>
<evidence type="ECO:0000313" key="10">
    <source>
        <dbReference type="Proteomes" id="UP000246114"/>
    </source>
</evidence>
<comment type="caution">
    <text evidence="9">The sequence shown here is derived from an EMBL/GenBank/DDBJ whole genome shotgun (WGS) entry which is preliminary data.</text>
</comment>
<dbReference type="Gene3D" id="3.60.21.10">
    <property type="match status" value="1"/>
</dbReference>
<protein>
    <recommendedName>
        <fullName evidence="8">Gram-positive cocci surface proteins LPxTG domain-containing protein</fullName>
    </recommendedName>
</protein>
<dbReference type="SUPFAM" id="SSF55816">
    <property type="entry name" value="5'-nucleotidase (syn. UDP-sugar hydrolase), C-terminal domain"/>
    <property type="match status" value="1"/>
</dbReference>
<keyword evidence="7" id="KW-0472">Membrane</keyword>
<sequence length="595" mass="64908">MRFIIHKEGGINQMLKSKSKRKFLSLLVAAMMTVGLSTSITARADENSPKLESGNKVIDIISFNDFHGALDSGGKTPGMAKFVGAVKEYKKANPNTIVVSGGDNYQGTAMSNLTYGKPVSEMFKEIGLVASAIGNHEYDWGTKYMDTWQKDGGFEFLACNIYDKNTGEPINYAKPYKVVAQDGIKIGFVGLATPETQFKTKPENVAGLEFRDPVKAATEWADKLKSGSLPEGKADVVIALTHLGASQAKDYTITGEATDLTKVASIDGIIAGHTHNQVSGYVNGKPIVEGYYAGRTLANLKMTFTEDNKLVSIVPNADTLYKRPDTLKDDENALKIYNKYQKELGPVLAQVVGVTDTELSHDRFKHQGTSPLGQWTCDVMRKEAGTQIGITNGGGLRTSIPKGDITMGKLYEVMPFDNTLVTMKLTGEQLKKVIEHGIYNDKYGWVQVSGLKVYYDKDKEAGNRISDMFLDDGTKIEMDKLYTVVTNDFMSTGGDEYDFTGAIDMKDTNLPIRDALVKSLKALNGEHLVFDYTDPLINGKAPDAPVVDNDKNTEDAEKLPQTGSVVSTESTVAFGIIMLVIGAAVIVDRKKKNIA</sequence>
<keyword evidence="5" id="KW-0378">Hydrolase</keyword>
<evidence type="ECO:0000256" key="1">
    <source>
        <dbReference type="ARBA" id="ARBA00022512"/>
    </source>
</evidence>
<dbReference type="InterPro" id="IPR004843">
    <property type="entry name" value="Calcineurin-like_PHP"/>
</dbReference>
<keyword evidence="1" id="KW-0134">Cell wall</keyword>
<evidence type="ECO:0000256" key="3">
    <source>
        <dbReference type="ARBA" id="ARBA00022729"/>
    </source>
</evidence>
<dbReference type="InterPro" id="IPR019931">
    <property type="entry name" value="LPXTG_anchor"/>
</dbReference>
<gene>
    <name evidence="9" type="ORF">DBY38_15185</name>
</gene>
<name>A0A316LYB6_9CLOT</name>
<dbReference type="Pfam" id="PF02872">
    <property type="entry name" value="5_nucleotid_C"/>
    <property type="match status" value="1"/>
</dbReference>